<dbReference type="InterPro" id="IPR010935">
    <property type="entry name" value="SMC_hinge"/>
</dbReference>
<feature type="domain" description="SMC hinge" evidence="11">
    <location>
        <begin position="529"/>
        <end position="643"/>
    </location>
</feature>
<feature type="coiled-coil region" evidence="9">
    <location>
        <begin position="961"/>
        <end position="1002"/>
    </location>
</feature>
<dbReference type="PIRSF" id="PIRSF005719">
    <property type="entry name" value="SMC"/>
    <property type="match status" value="1"/>
</dbReference>
<protein>
    <recommendedName>
        <fullName evidence="3">Structural maintenance of chromosomes protein 3</fullName>
    </recommendedName>
</protein>
<feature type="coiled-coil region" evidence="9">
    <location>
        <begin position="668"/>
        <end position="772"/>
    </location>
</feature>
<evidence type="ECO:0000256" key="9">
    <source>
        <dbReference type="SAM" id="Coils"/>
    </source>
</evidence>
<evidence type="ECO:0000256" key="10">
    <source>
        <dbReference type="SAM" id="MobiDB-lite"/>
    </source>
</evidence>
<dbReference type="GO" id="GO:0005634">
    <property type="term" value="C:nucleus"/>
    <property type="evidence" value="ECO:0007669"/>
    <property type="project" value="UniProtKB-SubCell"/>
</dbReference>
<dbReference type="InterPro" id="IPR003395">
    <property type="entry name" value="RecF/RecN/SMC_N"/>
</dbReference>
<dbReference type="GO" id="GO:0005694">
    <property type="term" value="C:chromosome"/>
    <property type="evidence" value="ECO:0007669"/>
    <property type="project" value="InterPro"/>
</dbReference>
<feature type="coiled-coil region" evidence="9">
    <location>
        <begin position="796"/>
        <end position="833"/>
    </location>
</feature>
<evidence type="ECO:0000256" key="8">
    <source>
        <dbReference type="ARBA" id="ARBA00023306"/>
    </source>
</evidence>
<keyword evidence="7" id="KW-0539">Nucleus</keyword>
<feature type="compositionally biased region" description="Basic and acidic residues" evidence="10">
    <location>
        <begin position="474"/>
        <end position="493"/>
    </location>
</feature>
<feature type="non-terminal residue" evidence="12">
    <location>
        <position position="1"/>
    </location>
</feature>
<gene>
    <name evidence="12" type="ORF">PENTCL1PPCAC_9981</name>
</gene>
<dbReference type="SUPFAM" id="SSF52540">
    <property type="entry name" value="P-loop containing nucleoside triphosphate hydrolases"/>
    <property type="match status" value="1"/>
</dbReference>
<dbReference type="CDD" id="cd03272">
    <property type="entry name" value="ABC_SMC3_euk"/>
    <property type="match status" value="1"/>
</dbReference>
<dbReference type="GO" id="GO:0051301">
    <property type="term" value="P:cell division"/>
    <property type="evidence" value="ECO:0007669"/>
    <property type="project" value="UniProtKB-KW"/>
</dbReference>
<dbReference type="FunFam" id="3.40.50.300:FF:000370">
    <property type="entry name" value="Structural maintenance of chromosomes 3"/>
    <property type="match status" value="1"/>
</dbReference>
<keyword evidence="13" id="KW-1185">Reference proteome</keyword>
<comment type="caution">
    <text evidence="12">The sequence shown here is derived from an EMBL/GenBank/DDBJ whole genome shotgun (WGS) entry which is preliminary data.</text>
</comment>
<reference evidence="12" key="1">
    <citation type="submission" date="2023-10" db="EMBL/GenBank/DDBJ databases">
        <title>Genome assembly of Pristionchus species.</title>
        <authorList>
            <person name="Yoshida K."/>
            <person name="Sommer R.J."/>
        </authorList>
    </citation>
    <scope>NUCLEOTIDE SEQUENCE</scope>
    <source>
        <strain evidence="12">RS0144</strain>
    </source>
</reference>
<keyword evidence="8" id="KW-0131">Cell cycle</keyword>
<dbReference type="Gene3D" id="1.20.1060.20">
    <property type="match status" value="1"/>
</dbReference>
<proteinExistence type="inferred from homology"/>
<evidence type="ECO:0000256" key="5">
    <source>
        <dbReference type="ARBA" id="ARBA00022776"/>
    </source>
</evidence>
<comment type="similarity">
    <text evidence="2">Belongs to the SMC family. SMC3 subfamily.</text>
</comment>
<dbReference type="InterPro" id="IPR036277">
    <property type="entry name" value="SMC_hinge_sf"/>
</dbReference>
<dbReference type="SMART" id="SM00968">
    <property type="entry name" value="SMC_hinge"/>
    <property type="match status" value="1"/>
</dbReference>
<dbReference type="GO" id="GO:0032991">
    <property type="term" value="C:protein-containing complex"/>
    <property type="evidence" value="ECO:0007669"/>
    <property type="project" value="UniProtKB-ARBA"/>
</dbReference>
<dbReference type="InterPro" id="IPR041741">
    <property type="entry name" value="SMC3_ABC_euk"/>
</dbReference>
<keyword evidence="6 9" id="KW-0175">Coiled coil</keyword>
<evidence type="ECO:0000256" key="7">
    <source>
        <dbReference type="ARBA" id="ARBA00023242"/>
    </source>
</evidence>
<evidence type="ECO:0000256" key="4">
    <source>
        <dbReference type="ARBA" id="ARBA00022618"/>
    </source>
</evidence>
<dbReference type="FunFam" id="3.40.50.300:FF:000424">
    <property type="entry name" value="Structural maintenance of chromosomes 3"/>
    <property type="match status" value="1"/>
</dbReference>
<feature type="region of interest" description="Disordered" evidence="10">
    <location>
        <begin position="474"/>
        <end position="503"/>
    </location>
</feature>
<dbReference type="Proteomes" id="UP001432027">
    <property type="component" value="Unassembled WGS sequence"/>
</dbReference>
<evidence type="ECO:0000256" key="3">
    <source>
        <dbReference type="ARBA" id="ARBA00018690"/>
    </source>
</evidence>
<evidence type="ECO:0000313" key="12">
    <source>
        <dbReference type="EMBL" id="GMS87806.1"/>
    </source>
</evidence>
<dbReference type="PANTHER" id="PTHR43977">
    <property type="entry name" value="STRUCTURAL MAINTENANCE OF CHROMOSOMES PROTEIN 3"/>
    <property type="match status" value="1"/>
</dbReference>
<evidence type="ECO:0000256" key="1">
    <source>
        <dbReference type="ARBA" id="ARBA00004123"/>
    </source>
</evidence>
<dbReference type="Pfam" id="PF06470">
    <property type="entry name" value="SMC_hinge"/>
    <property type="match status" value="1"/>
</dbReference>
<comment type="subcellular location">
    <subcellularLocation>
        <location evidence="1">Nucleus</location>
    </subcellularLocation>
</comment>
<dbReference type="GO" id="GO:0016887">
    <property type="term" value="F:ATP hydrolysis activity"/>
    <property type="evidence" value="ECO:0007669"/>
    <property type="project" value="InterPro"/>
</dbReference>
<dbReference type="InterPro" id="IPR024704">
    <property type="entry name" value="SMC"/>
</dbReference>
<sequence>QVVINGFRSYKDATTIDGLSQRHNVVVGRNGSGKSNFFVAVQFVLSDDFAHLKSDAKIGLLHEGTGARAQSARVEIIFDNSDRRIVSADSDEVRVARVIGNKKDQYYIDQKVVSRSDIINLMESAGFSRSNPYYIVKQGRINELATAPDPYRLTLLREVAGTRVYDERKEESEKILEETTEKKKKVESLINFIEDRLKTLESEKEDLKEYQKWDKTKRSVEYTIYEQEIREAKDKLEGLAQDREDVNKNQNKYATELVDVREKGNDEQRRKRQLDQEFRKIKEEKERLSSDKEKLVARRAELTLQIDDLDEDVKKSRENKSKTKEKLAETNAKIQEHQEMLEKLRPQLEQLLAREMALKTDVKIAKDRCTALFGKQGDTNRFKSTDERRAHFARELKRARGKIGETKENMSVLEREVGEHEEEHERVTNQHERLRREMETISDELGTATTEIQKKKQEEQGLVAKLREAELEEREINESIESNEHEKQRREAQAKNMGPRGHVNGMVNLKALVDEIRLDPSGKNQTLAKGYLGHVIDHLDAEESYFQAIEAAAGNRIYTCIVDTDRTATGLLKLFNERRMPGELNFIPLNRMHNPEVRQVDDEDARPMLGVINFDDDRVRPAFEFIFGKMAIIRSLDVGVRVAKTFGVDCVTLEGDQVARRGAMTGGYQDARASKLEARQQLRKLKEQMEQFRANLDRVVKRKKNIHAEIVKLRGALNGIEDKIRQIHIGHRNKDDEKRNTQQQINELQKRIEMKKTELARETERLRVLQKEEGFLVEEEDKGLASQISSQESDEIATLQREMRSKHEELKGVEEERQNVEREKNKAQNYLNTTLLKKKEEYESVVNDISTKEQGLQLTAEREELNVISAQIADITRKIGKIEERLEEYDTKNDAIVNAIEDYAEQQRMIEQRISELSRQAELIVTKQSMLQTQKEEASKKARDLGTLPVDAFSKYNNMSRHQLDKKLAECMKELKKYENVNKKALDQFVQASQQKEELTARLTEQVSNEQSIRDLIEVLDHRKYDAIKLTFKQVTKNFSDVFRELVPMGQGSLVWKTAERTQSDESQPLVESEDLSRNEIDKYTGIGIKVSFGGHDGTREMQQLSGGQKSLVALAMIFAIQKCDPAPFYLFDEIDAALDAQHRKAVADMIEKLSSNAQFITTTFRPELLEHAEMCYGVIFRNKVSHIKTIHKSEAYDFVEDDATHG</sequence>
<dbReference type="Pfam" id="PF02463">
    <property type="entry name" value="SMC_N"/>
    <property type="match status" value="1"/>
</dbReference>
<dbReference type="Gene3D" id="3.30.70.1620">
    <property type="match status" value="1"/>
</dbReference>
<feature type="coiled-coil region" evidence="9">
    <location>
        <begin position="872"/>
        <end position="920"/>
    </location>
</feature>
<keyword evidence="5" id="KW-0498">Mitosis</keyword>
<dbReference type="GO" id="GO:0005524">
    <property type="term" value="F:ATP binding"/>
    <property type="evidence" value="ECO:0007669"/>
    <property type="project" value="InterPro"/>
</dbReference>
<dbReference type="AlphaFoldDB" id="A0AAV5SWU2"/>
<name>A0AAV5SWU2_9BILA</name>
<organism evidence="12 13">
    <name type="scientific">Pristionchus entomophagus</name>
    <dbReference type="NCBI Taxonomy" id="358040"/>
    <lineage>
        <taxon>Eukaryota</taxon>
        <taxon>Metazoa</taxon>
        <taxon>Ecdysozoa</taxon>
        <taxon>Nematoda</taxon>
        <taxon>Chromadorea</taxon>
        <taxon>Rhabditida</taxon>
        <taxon>Rhabditina</taxon>
        <taxon>Diplogasteromorpha</taxon>
        <taxon>Diplogasteroidea</taxon>
        <taxon>Neodiplogasteridae</taxon>
        <taxon>Pristionchus</taxon>
    </lineage>
</organism>
<dbReference type="GO" id="GO:0051276">
    <property type="term" value="P:chromosome organization"/>
    <property type="evidence" value="ECO:0007669"/>
    <property type="project" value="InterPro"/>
</dbReference>
<evidence type="ECO:0000259" key="11">
    <source>
        <dbReference type="SMART" id="SM00968"/>
    </source>
</evidence>
<evidence type="ECO:0000256" key="6">
    <source>
        <dbReference type="ARBA" id="ARBA00023054"/>
    </source>
</evidence>
<dbReference type="EMBL" id="BTSX01000003">
    <property type="protein sequence ID" value="GMS87806.1"/>
    <property type="molecule type" value="Genomic_DNA"/>
</dbReference>
<dbReference type="InterPro" id="IPR027417">
    <property type="entry name" value="P-loop_NTPase"/>
</dbReference>
<keyword evidence="4" id="KW-0132">Cell division</keyword>
<feature type="coiled-coil region" evidence="9">
    <location>
        <begin position="169"/>
        <end position="354"/>
    </location>
</feature>
<evidence type="ECO:0000313" key="13">
    <source>
        <dbReference type="Proteomes" id="UP001432027"/>
    </source>
</evidence>
<dbReference type="SUPFAM" id="SSF75553">
    <property type="entry name" value="Smc hinge domain"/>
    <property type="match status" value="1"/>
</dbReference>
<dbReference type="Gene3D" id="3.40.50.300">
    <property type="entry name" value="P-loop containing nucleotide triphosphate hydrolases"/>
    <property type="match status" value="2"/>
</dbReference>
<accession>A0AAV5SWU2</accession>
<evidence type="ECO:0000256" key="2">
    <source>
        <dbReference type="ARBA" id="ARBA00005917"/>
    </source>
</evidence>